<dbReference type="InterPro" id="IPR001851">
    <property type="entry name" value="ABC_transp_permease"/>
</dbReference>
<keyword evidence="5 6" id="KW-0472">Membrane</keyword>
<keyword evidence="8" id="KW-1185">Reference proteome</keyword>
<evidence type="ECO:0000313" key="8">
    <source>
        <dbReference type="Proteomes" id="UP000001880"/>
    </source>
</evidence>
<dbReference type="EMBL" id="CP001804">
    <property type="protein sequence ID" value="ACY19200.1"/>
    <property type="molecule type" value="Genomic_DNA"/>
</dbReference>
<dbReference type="RefSeq" id="WP_012831792.1">
    <property type="nucleotide sequence ID" value="NC_013440.1"/>
</dbReference>
<feature type="transmembrane region" description="Helical" evidence="6">
    <location>
        <begin position="210"/>
        <end position="229"/>
    </location>
</feature>
<evidence type="ECO:0000256" key="3">
    <source>
        <dbReference type="ARBA" id="ARBA00022692"/>
    </source>
</evidence>
<dbReference type="Proteomes" id="UP000001880">
    <property type="component" value="Chromosome"/>
</dbReference>
<proteinExistence type="predicted"/>
<dbReference type="OrthoDB" id="9809785at2"/>
<dbReference type="CDD" id="cd06580">
    <property type="entry name" value="TM_PBP1_transp_TpRbsC_like"/>
    <property type="match status" value="1"/>
</dbReference>
<dbReference type="GO" id="GO:0005886">
    <property type="term" value="C:plasma membrane"/>
    <property type="evidence" value="ECO:0007669"/>
    <property type="project" value="UniProtKB-SubCell"/>
</dbReference>
<keyword evidence="2" id="KW-1003">Cell membrane</keyword>
<feature type="transmembrane region" description="Helical" evidence="6">
    <location>
        <begin position="88"/>
        <end position="112"/>
    </location>
</feature>
<accession>D0LT64</accession>
<sequence>MDSFFASVWTFFVNESSVTFFRSVLTIAFVAQVLRITVPYALAALGGVMSERSGVINIALEGILLSGAFACVVAADRIDLVAGSEADAVAMGLLFGTIGGVAVAALYALAVIRFAADQIVAGVAINLLAYGLTRYLLKLIFGSSSNSPPIPGFGSNIFENPVFWMIILIAVAVYILVTRTRAGLRLRAVGDHPEAADTMGIRVNTVRWKAVLAAGALAGLGGAWMALSINSFVAEMSGGRGYIALAAVIMGSWRPQWAVAACLLFGFAEAVQLQLEASNIEAIPNELTKTLPYVLTMVALAGFIGRSRSPAGLGKAYRSG</sequence>
<dbReference type="AlphaFoldDB" id="D0LT64"/>
<dbReference type="GO" id="GO:0022857">
    <property type="term" value="F:transmembrane transporter activity"/>
    <property type="evidence" value="ECO:0007669"/>
    <property type="project" value="InterPro"/>
</dbReference>
<evidence type="ECO:0000313" key="7">
    <source>
        <dbReference type="EMBL" id="ACY19200.1"/>
    </source>
</evidence>
<name>D0LT64_HALO1</name>
<dbReference type="Pfam" id="PF02653">
    <property type="entry name" value="BPD_transp_2"/>
    <property type="match status" value="1"/>
</dbReference>
<dbReference type="KEGG" id="hoh:Hoch_6736"/>
<evidence type="ECO:0000256" key="5">
    <source>
        <dbReference type="ARBA" id="ARBA00023136"/>
    </source>
</evidence>
<evidence type="ECO:0000256" key="4">
    <source>
        <dbReference type="ARBA" id="ARBA00022989"/>
    </source>
</evidence>
<protein>
    <submittedName>
        <fullName evidence="7">Inner-membrane translocator</fullName>
    </submittedName>
</protein>
<evidence type="ECO:0000256" key="1">
    <source>
        <dbReference type="ARBA" id="ARBA00004651"/>
    </source>
</evidence>
<evidence type="ECO:0000256" key="6">
    <source>
        <dbReference type="SAM" id="Phobius"/>
    </source>
</evidence>
<keyword evidence="3 6" id="KW-0812">Transmembrane</keyword>
<feature type="transmembrane region" description="Helical" evidence="6">
    <location>
        <begin position="157"/>
        <end position="177"/>
    </location>
</feature>
<dbReference type="PANTHER" id="PTHR43370:SF1">
    <property type="entry name" value="GUANOSINE ABC TRANSPORTER PERMEASE PROTEIN NUPQ"/>
    <property type="match status" value="1"/>
</dbReference>
<dbReference type="HOGENOM" id="CLU_040769_1_1_7"/>
<feature type="transmembrane region" description="Helical" evidence="6">
    <location>
        <begin position="119"/>
        <end position="137"/>
    </location>
</feature>
<keyword evidence="4 6" id="KW-1133">Transmembrane helix</keyword>
<organism evidence="7 8">
    <name type="scientific">Haliangium ochraceum (strain DSM 14365 / JCM 11303 / SMP-2)</name>
    <dbReference type="NCBI Taxonomy" id="502025"/>
    <lineage>
        <taxon>Bacteria</taxon>
        <taxon>Pseudomonadati</taxon>
        <taxon>Myxococcota</taxon>
        <taxon>Polyangia</taxon>
        <taxon>Haliangiales</taxon>
        <taxon>Kofleriaceae</taxon>
        <taxon>Haliangium</taxon>
    </lineage>
</organism>
<feature type="transmembrane region" description="Helical" evidence="6">
    <location>
        <begin position="55"/>
        <end position="76"/>
    </location>
</feature>
<reference evidence="7 8" key="1">
    <citation type="journal article" date="2010" name="Stand. Genomic Sci.">
        <title>Complete genome sequence of Haliangium ochraceum type strain (SMP-2).</title>
        <authorList>
            <consortium name="US DOE Joint Genome Institute (JGI-PGF)"/>
            <person name="Ivanova N."/>
            <person name="Daum C."/>
            <person name="Lang E."/>
            <person name="Abt B."/>
            <person name="Kopitz M."/>
            <person name="Saunders E."/>
            <person name="Lapidus A."/>
            <person name="Lucas S."/>
            <person name="Glavina Del Rio T."/>
            <person name="Nolan M."/>
            <person name="Tice H."/>
            <person name="Copeland A."/>
            <person name="Cheng J.F."/>
            <person name="Chen F."/>
            <person name="Bruce D."/>
            <person name="Goodwin L."/>
            <person name="Pitluck S."/>
            <person name="Mavromatis K."/>
            <person name="Pati A."/>
            <person name="Mikhailova N."/>
            <person name="Chen A."/>
            <person name="Palaniappan K."/>
            <person name="Land M."/>
            <person name="Hauser L."/>
            <person name="Chang Y.J."/>
            <person name="Jeffries C.D."/>
            <person name="Detter J.C."/>
            <person name="Brettin T."/>
            <person name="Rohde M."/>
            <person name="Goker M."/>
            <person name="Bristow J."/>
            <person name="Markowitz V."/>
            <person name="Eisen J.A."/>
            <person name="Hugenholtz P."/>
            <person name="Kyrpides N.C."/>
            <person name="Klenk H.P."/>
        </authorList>
    </citation>
    <scope>NUCLEOTIDE SEQUENCE [LARGE SCALE GENOMIC DNA]</scope>
    <source>
        <strain evidence="8">DSM 14365 / CIP 107738 / JCM 11303 / AJ 13395 / SMP-2</strain>
    </source>
</reference>
<comment type="subcellular location">
    <subcellularLocation>
        <location evidence="1">Cell membrane</location>
        <topology evidence="1">Multi-pass membrane protein</topology>
    </subcellularLocation>
</comment>
<evidence type="ECO:0000256" key="2">
    <source>
        <dbReference type="ARBA" id="ARBA00022475"/>
    </source>
</evidence>
<dbReference type="STRING" id="502025.Hoch_6736"/>
<feature type="transmembrane region" description="Helical" evidence="6">
    <location>
        <begin position="20"/>
        <end position="43"/>
    </location>
</feature>
<dbReference type="eggNOG" id="COG1079">
    <property type="taxonomic scope" value="Bacteria"/>
</dbReference>
<dbReference type="PANTHER" id="PTHR43370">
    <property type="entry name" value="SUGAR ABC TRANSPORTER INTEGRAL MEMBRANE PROTEIN-RELATED"/>
    <property type="match status" value="1"/>
</dbReference>
<gene>
    <name evidence="7" type="ordered locus">Hoch_6736</name>
</gene>